<dbReference type="InterPro" id="IPR042120">
    <property type="entry name" value="MutL_C_dimsub"/>
</dbReference>
<dbReference type="InterPro" id="IPR042121">
    <property type="entry name" value="MutL_C_regsub"/>
</dbReference>
<dbReference type="SMART" id="SM01340">
    <property type="entry name" value="DNA_mis_repair"/>
    <property type="match status" value="1"/>
</dbReference>
<dbReference type="InterPro" id="IPR036890">
    <property type="entry name" value="HATPase_C_sf"/>
</dbReference>
<evidence type="ECO:0000256" key="3">
    <source>
        <dbReference type="ARBA" id="ARBA00022763"/>
    </source>
</evidence>
<dbReference type="InterPro" id="IPR037198">
    <property type="entry name" value="MutL_C_sf"/>
</dbReference>
<dbReference type="InterPro" id="IPR020568">
    <property type="entry name" value="Ribosomal_Su5_D2-typ_SF"/>
</dbReference>
<dbReference type="CDD" id="cd16926">
    <property type="entry name" value="HATPase_MutL-MLH-PMS-like"/>
    <property type="match status" value="1"/>
</dbReference>
<comment type="similarity">
    <text evidence="1 5">Belongs to the DNA mismatch repair MutL/HexB family.</text>
</comment>
<accession>A0A858PYQ6</accession>
<dbReference type="Gene3D" id="3.30.565.10">
    <property type="entry name" value="Histidine kinase-like ATPase, C-terminal domain"/>
    <property type="match status" value="1"/>
</dbReference>
<dbReference type="InterPro" id="IPR013507">
    <property type="entry name" value="DNA_mismatch_S5_2-like"/>
</dbReference>
<protein>
    <recommendedName>
        <fullName evidence="2 5">DNA mismatch repair protein MutL</fullName>
    </recommendedName>
</protein>
<dbReference type="GO" id="GO:0016887">
    <property type="term" value="F:ATP hydrolysis activity"/>
    <property type="evidence" value="ECO:0007669"/>
    <property type="project" value="InterPro"/>
</dbReference>
<dbReference type="GO" id="GO:0005524">
    <property type="term" value="F:ATP binding"/>
    <property type="evidence" value="ECO:0007669"/>
    <property type="project" value="InterPro"/>
</dbReference>
<dbReference type="GO" id="GO:0140664">
    <property type="term" value="F:ATP-dependent DNA damage sensor activity"/>
    <property type="evidence" value="ECO:0007669"/>
    <property type="project" value="InterPro"/>
</dbReference>
<evidence type="ECO:0000256" key="4">
    <source>
        <dbReference type="ARBA" id="ARBA00023204"/>
    </source>
</evidence>
<dbReference type="Gene3D" id="3.30.230.10">
    <property type="match status" value="1"/>
</dbReference>
<dbReference type="NCBIfam" id="TIGR00585">
    <property type="entry name" value="mutl"/>
    <property type="match status" value="1"/>
</dbReference>
<dbReference type="EMBL" id="CP046391">
    <property type="protein sequence ID" value="QJC27743.1"/>
    <property type="molecule type" value="Genomic_DNA"/>
</dbReference>
<dbReference type="GO" id="GO:0006298">
    <property type="term" value="P:mismatch repair"/>
    <property type="evidence" value="ECO:0007669"/>
    <property type="project" value="UniProtKB-UniRule"/>
</dbReference>
<dbReference type="InterPro" id="IPR020667">
    <property type="entry name" value="DNA_mismatch_repair_MutL"/>
</dbReference>
<evidence type="ECO:0000259" key="6">
    <source>
        <dbReference type="SMART" id="SM00853"/>
    </source>
</evidence>
<dbReference type="InterPro" id="IPR014762">
    <property type="entry name" value="DNA_mismatch_repair_CS"/>
</dbReference>
<feature type="domain" description="MutL C-terminal dimerisation" evidence="6">
    <location>
        <begin position="461"/>
        <end position="605"/>
    </location>
</feature>
<dbReference type="SUPFAM" id="SSF54211">
    <property type="entry name" value="Ribosomal protein S5 domain 2-like"/>
    <property type="match status" value="1"/>
</dbReference>
<dbReference type="Proteomes" id="UP000500930">
    <property type="component" value="Chromosome"/>
</dbReference>
<reference evidence="8 9" key="1">
    <citation type="journal article" date="2020" name="Pathogens">
        <title>First Whole Genome Sequence of Anaplasma platys, an Obligate Intracellular Rickettsial Pathogen of Dogs.</title>
        <authorList>
            <person name="Llanes A."/>
            <person name="Rajeev S."/>
        </authorList>
    </citation>
    <scope>NUCLEOTIDE SEQUENCE [LARGE SCALE GENOMIC DNA]</scope>
    <source>
        <strain evidence="8 9">S3</strain>
    </source>
</reference>
<dbReference type="HAMAP" id="MF_00149">
    <property type="entry name" value="DNA_mis_repair"/>
    <property type="match status" value="1"/>
</dbReference>
<keyword evidence="3 5" id="KW-0227">DNA damage</keyword>
<gene>
    <name evidence="5 8" type="primary">mutL</name>
    <name evidence="8" type="ORF">ANPL_03425</name>
</gene>
<comment type="function">
    <text evidence="5">This protein is involved in the repair of mismatches in DNA. It is required for dam-dependent methyl-directed DNA mismatch repair. May act as a 'molecular matchmaker', a protein that promotes the formation of a stable complex between two or more DNA-binding proteins in an ATP-dependent manner without itself being part of a final effector complex.</text>
</comment>
<dbReference type="PANTHER" id="PTHR10073:SF12">
    <property type="entry name" value="DNA MISMATCH REPAIR PROTEIN MLH1"/>
    <property type="match status" value="1"/>
</dbReference>
<dbReference type="InterPro" id="IPR014790">
    <property type="entry name" value="MutL_C"/>
</dbReference>
<evidence type="ECO:0000256" key="1">
    <source>
        <dbReference type="ARBA" id="ARBA00006082"/>
    </source>
</evidence>
<dbReference type="InterPro" id="IPR014721">
    <property type="entry name" value="Ribsml_uS5_D2-typ_fold_subgr"/>
</dbReference>
<proteinExistence type="inferred from homology"/>
<dbReference type="Pfam" id="PF08676">
    <property type="entry name" value="MutL_C"/>
    <property type="match status" value="1"/>
</dbReference>
<dbReference type="SUPFAM" id="SSF55874">
    <property type="entry name" value="ATPase domain of HSP90 chaperone/DNA topoisomerase II/histidine kinase"/>
    <property type="match status" value="1"/>
</dbReference>
<evidence type="ECO:0000259" key="7">
    <source>
        <dbReference type="SMART" id="SM01340"/>
    </source>
</evidence>
<dbReference type="CDD" id="cd00782">
    <property type="entry name" value="MutL_Trans"/>
    <property type="match status" value="1"/>
</dbReference>
<dbReference type="GO" id="GO:0032300">
    <property type="term" value="C:mismatch repair complex"/>
    <property type="evidence" value="ECO:0007669"/>
    <property type="project" value="InterPro"/>
</dbReference>
<dbReference type="FunFam" id="3.30.565.10:FF:000003">
    <property type="entry name" value="DNA mismatch repair endonuclease MutL"/>
    <property type="match status" value="1"/>
</dbReference>
<evidence type="ECO:0000313" key="8">
    <source>
        <dbReference type="EMBL" id="QJC27743.1"/>
    </source>
</evidence>
<evidence type="ECO:0000256" key="2">
    <source>
        <dbReference type="ARBA" id="ARBA00021975"/>
    </source>
</evidence>
<dbReference type="InterPro" id="IPR038973">
    <property type="entry name" value="MutL/Mlh/Pms-like"/>
</dbReference>
<dbReference type="Gene3D" id="3.30.1370.100">
    <property type="entry name" value="MutL, C-terminal domain, regulatory subdomain"/>
    <property type="match status" value="1"/>
</dbReference>
<evidence type="ECO:0000256" key="5">
    <source>
        <dbReference type="HAMAP-Rule" id="MF_00149"/>
    </source>
</evidence>
<dbReference type="Pfam" id="PF13589">
    <property type="entry name" value="HATPase_c_3"/>
    <property type="match status" value="1"/>
</dbReference>
<dbReference type="SUPFAM" id="SSF118116">
    <property type="entry name" value="DNA mismatch repair protein MutL"/>
    <property type="match status" value="1"/>
</dbReference>
<dbReference type="RefSeq" id="WP_169193353.1">
    <property type="nucleotide sequence ID" value="NZ_CP046391.1"/>
</dbReference>
<name>A0A858PYQ6_9RICK</name>
<feature type="domain" description="DNA mismatch repair protein S5" evidence="7">
    <location>
        <begin position="208"/>
        <end position="328"/>
    </location>
</feature>
<dbReference type="InterPro" id="IPR002099">
    <property type="entry name" value="MutL/Mlh/PMS"/>
</dbReference>
<dbReference type="KEGG" id="aplt:ANPL_03425"/>
<evidence type="ECO:0000313" key="9">
    <source>
        <dbReference type="Proteomes" id="UP000500930"/>
    </source>
</evidence>
<dbReference type="PANTHER" id="PTHR10073">
    <property type="entry name" value="DNA MISMATCH REPAIR PROTEIN MLH, PMS, MUTL"/>
    <property type="match status" value="1"/>
</dbReference>
<keyword evidence="9" id="KW-1185">Reference proteome</keyword>
<sequence>MPIVLLNAQIINKIAAGEVVYCPASVVKELVENSIDAGAKSINVQVDKGGRNFISVSDDGCGIPCEEMETAFICHATSKLHGCDLENVRTMGFRGEGLTSIAAVARVKMVSKHVDADKAWSITFEGGEKTKNLSPGVLSCGTHVEVRDLFFATPARLKFLRTEKAEIQNMVDLLNRLAIINFSIAFSLTIVDRQVFKYSSQKALVDRLCEMKAFGDGFMEQSLEVDYMLDYIKIHGYISLPTFNRSKPGMTYTFVNNRPIHSPLILGAVKAAYSGLIPKDRHPIVVLSLDVPHSSVDVNVHPSKQEVRFQDKRLVYKAVFDALSKALSKNVYSRFTQSDGPEGRDHFAVDNFEKTYGQFSGTDTADFTATSAPMELRPDILQPSVSWPGTEGGGQRVHSDFSYAGSFKPSEIFAEEPCAHHEHVTTPHLPLSGGVGSLKGASERTGEQCSMLVNDHPLGYPVCQLFERYIVSRAKDYIVIVDQHAAHERLVCEYIKKVTEQEGIKRQVLLIPEFVELANEYEVELLSEYRGKLQNLGLVVEPLGDLTVIVREVPAIFGAVDVKALISKIVEGIVAEGEELFMQKRLSHICGTIACYGSIRSGRVMKLEEMESLLRNMESTPHSGQCNHGRPTYVKLSLSEIDRLFERT</sequence>
<dbReference type="AlphaFoldDB" id="A0A858PYQ6"/>
<dbReference type="PROSITE" id="PS00058">
    <property type="entry name" value="DNA_MISMATCH_REPAIR_1"/>
    <property type="match status" value="1"/>
</dbReference>
<keyword evidence="4 5" id="KW-0234">DNA repair</keyword>
<organism evidence="8 9">
    <name type="scientific">Anaplasma platys</name>
    <dbReference type="NCBI Taxonomy" id="949"/>
    <lineage>
        <taxon>Bacteria</taxon>
        <taxon>Pseudomonadati</taxon>
        <taxon>Pseudomonadota</taxon>
        <taxon>Alphaproteobacteria</taxon>
        <taxon>Rickettsiales</taxon>
        <taxon>Anaplasmataceae</taxon>
        <taxon>Anaplasma</taxon>
    </lineage>
</organism>
<dbReference type="Gene3D" id="3.30.1540.20">
    <property type="entry name" value="MutL, C-terminal domain, dimerisation subdomain"/>
    <property type="match status" value="1"/>
</dbReference>
<dbReference type="Pfam" id="PF01119">
    <property type="entry name" value="DNA_mis_repair"/>
    <property type="match status" value="1"/>
</dbReference>
<dbReference type="GO" id="GO:0030983">
    <property type="term" value="F:mismatched DNA binding"/>
    <property type="evidence" value="ECO:0007669"/>
    <property type="project" value="InterPro"/>
</dbReference>
<dbReference type="SMART" id="SM00853">
    <property type="entry name" value="MutL_C"/>
    <property type="match status" value="1"/>
</dbReference>